<evidence type="ECO:0000313" key="1">
    <source>
        <dbReference type="EMBL" id="KAF5319676.1"/>
    </source>
</evidence>
<evidence type="ECO:0000313" key="2">
    <source>
        <dbReference type="Proteomes" id="UP000567179"/>
    </source>
</evidence>
<dbReference type="Proteomes" id="UP000567179">
    <property type="component" value="Unassembled WGS sequence"/>
</dbReference>
<gene>
    <name evidence="1" type="ORF">D9619_008399</name>
</gene>
<dbReference type="SUPFAM" id="SSF52058">
    <property type="entry name" value="L domain-like"/>
    <property type="match status" value="1"/>
</dbReference>
<proteinExistence type="predicted"/>
<keyword evidence="2" id="KW-1185">Reference proteome</keyword>
<sequence>MANVPHLSSPDPYDTGWCLPRSGDETLGYWTAFWLPVRKTRPQTYGPLQLGLVSSLWKNVSEHTPSLWNRIAVDMDRMDGKNTSTTLHKLSERLSRSGALPLDIGVTSREWNQSSNPKSKPYLVLSKLLLHAPRFRSVSFFLTTDILLPLGYYKHSSPKLTHFHIINSDGAVGLDHLDLKTTWPSLTHLTLEYLQFGSLSVSYSNLTYLKLTFVPISRPWKTIQDAKMLTHLIMHHCWFGRASGSPTGSEATITLHNLKHFEYIPALPVAQEDLLEVLITPSLNDFVMTDDANRPGYHIDALASHSFLSSCANSLRRLVLVGVERERPLDCDILVNTLASLSSLENLEIGLANMPHSYFSPLLTRLTTTAGTGVGDPTFLPKLRTLQFNSLNGLFWPLIPGIFHRAESLDQRPLRQLIIKKMTAVNAESLTIDIIDQLNDLMDDGIDMQFYDEEGERIIRRESARG</sequence>
<accession>A0A8H5F109</accession>
<dbReference type="OrthoDB" id="2874311at2759"/>
<protein>
    <recommendedName>
        <fullName evidence="3">F-box domain-containing protein</fullName>
    </recommendedName>
</protein>
<dbReference type="EMBL" id="JAACJJ010000029">
    <property type="protein sequence ID" value="KAF5319676.1"/>
    <property type="molecule type" value="Genomic_DNA"/>
</dbReference>
<dbReference type="AlphaFoldDB" id="A0A8H5F109"/>
<dbReference type="InterPro" id="IPR032675">
    <property type="entry name" value="LRR_dom_sf"/>
</dbReference>
<reference evidence="1 2" key="1">
    <citation type="journal article" date="2020" name="ISME J.">
        <title>Uncovering the hidden diversity of litter-decomposition mechanisms in mushroom-forming fungi.</title>
        <authorList>
            <person name="Floudas D."/>
            <person name="Bentzer J."/>
            <person name="Ahren D."/>
            <person name="Johansson T."/>
            <person name="Persson P."/>
            <person name="Tunlid A."/>
        </authorList>
    </citation>
    <scope>NUCLEOTIDE SEQUENCE [LARGE SCALE GENOMIC DNA]</scope>
    <source>
        <strain evidence="1 2">CBS 101986</strain>
    </source>
</reference>
<name>A0A8H5F109_9AGAR</name>
<comment type="caution">
    <text evidence="1">The sequence shown here is derived from an EMBL/GenBank/DDBJ whole genome shotgun (WGS) entry which is preliminary data.</text>
</comment>
<organism evidence="1 2">
    <name type="scientific">Psilocybe cf. subviscida</name>
    <dbReference type="NCBI Taxonomy" id="2480587"/>
    <lineage>
        <taxon>Eukaryota</taxon>
        <taxon>Fungi</taxon>
        <taxon>Dikarya</taxon>
        <taxon>Basidiomycota</taxon>
        <taxon>Agaricomycotina</taxon>
        <taxon>Agaricomycetes</taxon>
        <taxon>Agaricomycetidae</taxon>
        <taxon>Agaricales</taxon>
        <taxon>Agaricineae</taxon>
        <taxon>Strophariaceae</taxon>
        <taxon>Psilocybe</taxon>
    </lineage>
</organism>
<dbReference type="Gene3D" id="3.80.10.10">
    <property type="entry name" value="Ribonuclease Inhibitor"/>
    <property type="match status" value="1"/>
</dbReference>
<evidence type="ECO:0008006" key="3">
    <source>
        <dbReference type="Google" id="ProtNLM"/>
    </source>
</evidence>